<dbReference type="Pfam" id="PF02186">
    <property type="entry name" value="TFIIE_beta"/>
    <property type="match status" value="1"/>
</dbReference>
<comment type="function">
    <text evidence="6 7">Recruits TFIIH to the initiation complex and stimulates the RNA polymerase II C-terminal domain kinase and DNA-dependent ATPase activities of TFIIH. Both TFIIH and TFIIE are required for promoter clearance by RNA polymerase.</text>
</comment>
<evidence type="ECO:0000259" key="9">
    <source>
        <dbReference type="PROSITE" id="PS51351"/>
    </source>
</evidence>
<gene>
    <name evidence="10" type="ORF">MNOR_LOCUS8792</name>
</gene>
<dbReference type="GO" id="GO:0003677">
    <property type="term" value="F:DNA binding"/>
    <property type="evidence" value="ECO:0007669"/>
    <property type="project" value="UniProtKB-UniRule"/>
</dbReference>
<feature type="compositionally biased region" description="Basic and acidic residues" evidence="8">
    <location>
        <begin position="28"/>
        <end position="40"/>
    </location>
</feature>
<comment type="subcellular location">
    <subcellularLocation>
        <location evidence="1 7">Nucleus</location>
    </subcellularLocation>
</comment>
<evidence type="ECO:0000256" key="5">
    <source>
        <dbReference type="ARBA" id="ARBA00023242"/>
    </source>
</evidence>
<organism evidence="10 11">
    <name type="scientific">Meganyctiphanes norvegica</name>
    <name type="common">Northern krill</name>
    <name type="synonym">Thysanopoda norvegica</name>
    <dbReference type="NCBI Taxonomy" id="48144"/>
    <lineage>
        <taxon>Eukaryota</taxon>
        <taxon>Metazoa</taxon>
        <taxon>Ecdysozoa</taxon>
        <taxon>Arthropoda</taxon>
        <taxon>Crustacea</taxon>
        <taxon>Multicrustacea</taxon>
        <taxon>Malacostraca</taxon>
        <taxon>Eumalacostraca</taxon>
        <taxon>Eucarida</taxon>
        <taxon>Euphausiacea</taxon>
        <taxon>Euphausiidae</taxon>
        <taxon>Meganyctiphanes</taxon>
    </lineage>
</organism>
<dbReference type="GO" id="GO:0001097">
    <property type="term" value="F:TFIIH-class transcription factor complex binding"/>
    <property type="evidence" value="ECO:0007669"/>
    <property type="project" value="TreeGrafter"/>
</dbReference>
<dbReference type="InterPro" id="IPR003166">
    <property type="entry name" value="TFIIE_bsu_DNA-bd"/>
</dbReference>
<comment type="subunit">
    <text evidence="7">Tetramer of two alpha and two beta chains.</text>
</comment>
<dbReference type="InterPro" id="IPR036388">
    <property type="entry name" value="WH-like_DNA-bd_sf"/>
</dbReference>
<keyword evidence="3 7" id="KW-0238">DNA-binding</keyword>
<protein>
    <recommendedName>
        <fullName evidence="7">Transcription initiation factor IIE subunit beta</fullName>
    </recommendedName>
</protein>
<dbReference type="PROSITE" id="PS51351">
    <property type="entry name" value="TFIIE_BETA_C"/>
    <property type="match status" value="1"/>
</dbReference>
<dbReference type="PANTHER" id="PTHR12716">
    <property type="entry name" value="TRANSCRIPTION INITIATION FACTOR IIE, BETA SUBUNIT"/>
    <property type="match status" value="1"/>
</dbReference>
<sequence>MNELMKSKEAFKRAAMAMPTVENKKKRPAEEMKPPPEKSKKAPKPAPKPADDINYKAMGGGSQFKFGMLARIVRHMKTRHQEGETHPLTIDEILDETNLLHVSAKIKNWLVQEALATNIKVQVVDEKYIFKPPLNVRDRKSLMKLLQKHDLKGLGGILLDDIQESLPHCDKVMKAIDKDILRILRATDKKQIIFYHDKGIQFPVEREFVQLWRNTSVDGLQDDNIEEYLNKQGIKSMKDTNVRGPIRKKIKARKSRATKIADNQHLAGILQNYDQS</sequence>
<keyword evidence="2 7" id="KW-0805">Transcription regulation</keyword>
<evidence type="ECO:0000256" key="8">
    <source>
        <dbReference type="SAM" id="MobiDB-lite"/>
    </source>
</evidence>
<feature type="domain" description="TFIIE beta" evidence="9">
    <location>
        <begin position="49"/>
        <end position="137"/>
    </location>
</feature>
<dbReference type="InterPro" id="IPR036390">
    <property type="entry name" value="WH_DNA-bd_sf"/>
</dbReference>
<keyword evidence="11" id="KW-1185">Reference proteome</keyword>
<accession>A0AAV2Q6K8</accession>
<comment type="similarity">
    <text evidence="7">Belongs to the TFIIE beta subunit family.</text>
</comment>
<evidence type="ECO:0000313" key="10">
    <source>
        <dbReference type="EMBL" id="CAL4072277.1"/>
    </source>
</evidence>
<dbReference type="AlphaFoldDB" id="A0AAV2Q6K8"/>
<dbReference type="PIRSF" id="PIRSF016398">
    <property type="entry name" value="TFIIE-beta"/>
    <property type="match status" value="1"/>
</dbReference>
<feature type="region of interest" description="Disordered" evidence="8">
    <location>
        <begin position="1"/>
        <end position="53"/>
    </location>
</feature>
<proteinExistence type="inferred from homology"/>
<evidence type="ECO:0000256" key="2">
    <source>
        <dbReference type="ARBA" id="ARBA00023015"/>
    </source>
</evidence>
<dbReference type="PANTHER" id="PTHR12716:SF8">
    <property type="entry name" value="TRANSCRIPTION INITIATION FACTOR IIE SUBUNIT BETA"/>
    <property type="match status" value="1"/>
</dbReference>
<dbReference type="CDD" id="cd07977">
    <property type="entry name" value="TFIIE_beta_winged_helix"/>
    <property type="match status" value="1"/>
</dbReference>
<evidence type="ECO:0000256" key="3">
    <source>
        <dbReference type="ARBA" id="ARBA00023125"/>
    </source>
</evidence>
<evidence type="ECO:0000256" key="4">
    <source>
        <dbReference type="ARBA" id="ARBA00023163"/>
    </source>
</evidence>
<dbReference type="Gene3D" id="1.10.10.10">
    <property type="entry name" value="Winged helix-like DNA-binding domain superfamily/Winged helix DNA-binding domain"/>
    <property type="match status" value="1"/>
</dbReference>
<dbReference type="EMBL" id="CAXKWB010004149">
    <property type="protein sequence ID" value="CAL4072277.1"/>
    <property type="molecule type" value="Genomic_DNA"/>
</dbReference>
<dbReference type="InterPro" id="IPR040501">
    <property type="entry name" value="TFA2_Winged_2"/>
</dbReference>
<reference evidence="10 11" key="1">
    <citation type="submission" date="2024-05" db="EMBL/GenBank/DDBJ databases">
        <authorList>
            <person name="Wallberg A."/>
        </authorList>
    </citation>
    <scope>NUCLEOTIDE SEQUENCE [LARGE SCALE GENOMIC DNA]</scope>
</reference>
<dbReference type="GO" id="GO:0005673">
    <property type="term" value="C:transcription factor TFIIE complex"/>
    <property type="evidence" value="ECO:0007669"/>
    <property type="project" value="UniProtKB-UniRule"/>
</dbReference>
<evidence type="ECO:0000313" key="11">
    <source>
        <dbReference type="Proteomes" id="UP001497623"/>
    </source>
</evidence>
<dbReference type="GO" id="GO:0006367">
    <property type="term" value="P:transcription initiation at RNA polymerase II promoter"/>
    <property type="evidence" value="ECO:0007669"/>
    <property type="project" value="UniProtKB-UniRule"/>
</dbReference>
<comment type="caution">
    <text evidence="10">The sequence shown here is derived from an EMBL/GenBank/DDBJ whole genome shotgun (WGS) entry which is preliminary data.</text>
</comment>
<evidence type="ECO:0000256" key="1">
    <source>
        <dbReference type="ARBA" id="ARBA00004123"/>
    </source>
</evidence>
<evidence type="ECO:0000256" key="6">
    <source>
        <dbReference type="ARBA" id="ARBA00025581"/>
    </source>
</evidence>
<feature type="compositionally biased region" description="Basic and acidic residues" evidence="8">
    <location>
        <begin position="1"/>
        <end position="12"/>
    </location>
</feature>
<dbReference type="Proteomes" id="UP001497623">
    <property type="component" value="Unassembled WGS sequence"/>
</dbReference>
<keyword evidence="4 7" id="KW-0804">Transcription</keyword>
<dbReference type="SUPFAM" id="SSF46785">
    <property type="entry name" value="Winged helix' DNA-binding domain"/>
    <property type="match status" value="1"/>
</dbReference>
<dbReference type="FunFam" id="1.10.10.10:FF:000177">
    <property type="entry name" value="Transcription initiation factor IIE subunit beta"/>
    <property type="match status" value="1"/>
</dbReference>
<dbReference type="Pfam" id="PF18121">
    <property type="entry name" value="TFA2_Winged_2"/>
    <property type="match status" value="1"/>
</dbReference>
<keyword evidence="5 7" id="KW-0539">Nucleus</keyword>
<evidence type="ECO:0000256" key="7">
    <source>
        <dbReference type="PIRNR" id="PIRNR016398"/>
    </source>
</evidence>
<name>A0AAV2Q6K8_MEGNR</name>
<dbReference type="InterPro" id="IPR016656">
    <property type="entry name" value="TFIIE-bsu"/>
</dbReference>